<dbReference type="AlphaFoldDB" id="A0A087JF51"/>
<name>A0A087JF51_VIBVL</name>
<evidence type="ECO:0000313" key="5">
    <source>
        <dbReference type="EMBL" id="POB46423.1"/>
    </source>
</evidence>
<evidence type="ECO:0000313" key="6">
    <source>
        <dbReference type="Proteomes" id="UP000054370"/>
    </source>
</evidence>
<dbReference type="GeneID" id="93897118"/>
<dbReference type="Proteomes" id="UP000664056">
    <property type="component" value="Unassembled WGS sequence"/>
</dbReference>
<reference evidence="1 8" key="1">
    <citation type="submission" date="2017-01" db="EMBL/GenBank/DDBJ databases">
        <title>Complete Genome Sequence of Vibrio vulnificus FORC_053.</title>
        <authorList>
            <consortium name="Food-borne Pathogen Omics Research Center"/>
            <person name="Chung H.Y."/>
            <person name="Na E.J."/>
            <person name="Song J.S."/>
            <person name="Kim H."/>
            <person name="Lee J.-H."/>
            <person name="Ryu S."/>
            <person name="Choi S.H."/>
        </authorList>
    </citation>
    <scope>NUCLEOTIDE SEQUENCE [LARGE SCALE GENOMIC DNA]</scope>
    <source>
        <strain evidence="1 8">FORC_053</strain>
    </source>
</reference>
<reference evidence="5 7" key="3">
    <citation type="journal article" date="2018" name="Front. Microbiol.">
        <title>Phylogeny of Vibrio vulnificus from the Analysis of the Core-Genome: Implications for Intra-Species Taxonomy.</title>
        <authorList>
            <person name="Roig F.J."/>
            <person name="Gonzalez-Candelas F."/>
            <person name="Sanjuan E."/>
            <person name="Fouz B."/>
            <person name="Feil E.J."/>
            <person name="Llorens C."/>
            <person name="Baker-Austin C."/>
            <person name="Oliver J.D."/>
            <person name="Danin-Poleg Y."/>
            <person name="Gibas C.J."/>
            <person name="Kashi Y."/>
            <person name="Gulig P.A."/>
            <person name="Morrison S.S."/>
            <person name="Amaro C."/>
        </authorList>
    </citation>
    <scope>NUCLEOTIDE SEQUENCE [LARGE SCALE GENOMIC DNA]</scope>
    <source>
        <strain evidence="5 7">CECT4608</strain>
    </source>
</reference>
<dbReference type="Proteomes" id="UP000054370">
    <property type="component" value="Unassembled WGS sequence"/>
</dbReference>
<evidence type="ECO:0000313" key="8">
    <source>
        <dbReference type="Proteomes" id="UP000263418"/>
    </source>
</evidence>
<reference evidence="2" key="5">
    <citation type="submission" date="2019-01" db="EMBL/GenBank/DDBJ databases">
        <authorList>
            <consortium name="NCBI Pathogen Detection Project"/>
        </authorList>
    </citation>
    <scope>NUCLEOTIDE SEQUENCE</scope>
    <source>
        <strain evidence="2">BCW_3452</strain>
    </source>
</reference>
<evidence type="ECO:0000313" key="3">
    <source>
        <dbReference type="EMBL" id="MBN8121025.1"/>
    </source>
</evidence>
<evidence type="ECO:0000313" key="1">
    <source>
        <dbReference type="EMBL" id="AXX61529.1"/>
    </source>
</evidence>
<proteinExistence type="predicted"/>
<dbReference type="RefSeq" id="WP_011082275.1">
    <property type="nucleotide sequence ID" value="NZ_AP026553.1"/>
</dbReference>
<evidence type="ECO:0000313" key="4">
    <source>
        <dbReference type="EMBL" id="PNM77316.1"/>
    </source>
</evidence>
<accession>A0A087JF51</accession>
<gene>
    <name evidence="4" type="ORF">AL548_001705</name>
    <name evidence="5" type="ORF">CRN52_14840</name>
    <name evidence="1" type="ORF">FORC53_3190</name>
    <name evidence="2" type="ORF">I7730_15335</name>
    <name evidence="3" type="ORF">J0J18_04730</name>
</gene>
<dbReference type="OrthoDB" id="6401390at2"/>
<protein>
    <submittedName>
        <fullName evidence="2">Uncharacterized protein</fullName>
    </submittedName>
</protein>
<reference evidence="4 6" key="2">
    <citation type="submission" date="2017-12" db="EMBL/GenBank/DDBJ databases">
        <title>FDA dAtabase for Regulatory Grade micrObial Sequences (FDA-ARGOS): Supporting development and validation of Infectious Disease Dx tests.</title>
        <authorList>
            <person name="Hoffmann M."/>
            <person name="Allard M."/>
            <person name="Evans P."/>
            <person name="Brown E."/>
            <person name="Tallon L.J."/>
            <person name="Sadzewicz L."/>
            <person name="Sengamalay N."/>
            <person name="Ott S."/>
            <person name="Godinez A."/>
            <person name="Nagaraj S."/>
            <person name="Vavikolanu K."/>
            <person name="Aluvathingal J."/>
            <person name="Nadendla S."/>
            <person name="Hobson J."/>
            <person name="Sichtig H."/>
        </authorList>
    </citation>
    <scope>NUCLEOTIDE SEQUENCE [LARGE SCALE GENOMIC DNA]</scope>
    <source>
        <strain evidence="6">ATCC 29307</strain>
        <strain evidence="4">FDAARGOS_118</strain>
    </source>
</reference>
<dbReference type="EMBL" id="PDGH01000102">
    <property type="protein sequence ID" value="POB46423.1"/>
    <property type="molecule type" value="Genomic_DNA"/>
</dbReference>
<dbReference type="EMBL" id="CP019291">
    <property type="protein sequence ID" value="AXX61529.1"/>
    <property type="molecule type" value="Genomic_DNA"/>
</dbReference>
<reference evidence="3" key="6">
    <citation type="submission" date="2021-03" db="EMBL/GenBank/DDBJ databases">
        <title>Study of the foodborne Vibrio vulnificus isolates from China.</title>
        <authorList>
            <person name="Zheng Z."/>
            <person name="Ye L."/>
        </authorList>
    </citation>
    <scope>NUCLEOTIDE SEQUENCE</scope>
    <source>
        <strain evidence="3">Vv1582</strain>
    </source>
</reference>
<dbReference type="EMBL" id="LOSH02000001">
    <property type="protein sequence ID" value="PNM77316.1"/>
    <property type="molecule type" value="Genomic_DNA"/>
</dbReference>
<dbReference type="EMBL" id="JAFKOQ010000002">
    <property type="protein sequence ID" value="MBN8121025.1"/>
    <property type="molecule type" value="Genomic_DNA"/>
</dbReference>
<keyword evidence="6" id="KW-1185">Reference proteome</keyword>
<dbReference type="Proteomes" id="UP000263418">
    <property type="component" value="Chromosome 2"/>
</dbReference>
<dbReference type="Proteomes" id="UP000863257">
    <property type="component" value="Unassembled WGS sequence"/>
</dbReference>
<dbReference type="EMBL" id="DACRBY010000019">
    <property type="protein sequence ID" value="HAS8541153.1"/>
    <property type="molecule type" value="Genomic_DNA"/>
</dbReference>
<dbReference type="KEGG" id="vvl:VV93_v1c32220"/>
<reference evidence="2" key="4">
    <citation type="journal article" date="2018" name="Genome Biol.">
        <title>SKESA: strategic k-mer extension for scrupulous assemblies.</title>
        <authorList>
            <person name="Souvorov A."/>
            <person name="Agarwala R."/>
            <person name="Lipman D.J."/>
        </authorList>
    </citation>
    <scope>NUCLEOTIDE SEQUENCE</scope>
    <source>
        <strain evidence="2">BCW_3452</strain>
    </source>
</reference>
<dbReference type="Proteomes" id="UP000237466">
    <property type="component" value="Unassembled WGS sequence"/>
</dbReference>
<organism evidence="2">
    <name type="scientific">Vibrio vulnificus</name>
    <dbReference type="NCBI Taxonomy" id="672"/>
    <lineage>
        <taxon>Bacteria</taxon>
        <taxon>Pseudomonadati</taxon>
        <taxon>Pseudomonadota</taxon>
        <taxon>Gammaproteobacteria</taxon>
        <taxon>Vibrionales</taxon>
        <taxon>Vibrionaceae</taxon>
        <taxon>Vibrio</taxon>
    </lineage>
</organism>
<evidence type="ECO:0000313" key="7">
    <source>
        <dbReference type="Proteomes" id="UP000237466"/>
    </source>
</evidence>
<evidence type="ECO:0000313" key="2">
    <source>
        <dbReference type="EMBL" id="HAS8541153.1"/>
    </source>
</evidence>
<dbReference type="OMA" id="HAWEASS"/>
<sequence>MKVVVEFLESGRFRDNFWDGEFRVEKGEHRAVSPSLAAQLIHNRQASLYHSDDPDQTAFINPADGTPMK</sequence>